<dbReference type="Proteomes" id="UP001143545">
    <property type="component" value="Unassembled WGS sequence"/>
</dbReference>
<dbReference type="SUPFAM" id="SSF52540">
    <property type="entry name" value="P-loop containing nucleoside triphosphate hydrolases"/>
    <property type="match status" value="1"/>
</dbReference>
<comment type="caution">
    <text evidence="2">The sequence shown here is derived from an EMBL/GenBank/DDBJ whole genome shotgun (WGS) entry which is preliminary data.</text>
</comment>
<reference evidence="2" key="1">
    <citation type="submission" date="2022-07" db="EMBL/GenBank/DDBJ databases">
        <title>Taxonomy of Novel Oxalotrophic and Methylotrophic Bacteria.</title>
        <authorList>
            <person name="Sahin N."/>
            <person name="Tani A."/>
        </authorList>
    </citation>
    <scope>NUCLEOTIDE SEQUENCE</scope>
    <source>
        <strain evidence="2">AM327</strain>
    </source>
</reference>
<dbReference type="InterPro" id="IPR038727">
    <property type="entry name" value="NadR/Ttd14_AAA_dom"/>
</dbReference>
<sequence length="179" mass="20974">MSSKKIVITGGPGSGKTSIINELLKRKHHCLPEISREIILEAKREGIDQLFLKDPILFSERLLHGRIVQYKTIHLDTPYLFFDRGIHDVVAYMDFINNTYPPIFVNACEQYIYDTIFILPPWKEIYISDNERYENYEQAILIFENLKTTYKKYGYNLIEVPFGTIEERADFILSTLNNS</sequence>
<evidence type="ECO:0000313" key="2">
    <source>
        <dbReference type="EMBL" id="GLB51830.1"/>
    </source>
</evidence>
<name>A0A9W6ETE2_9FLAO</name>
<evidence type="ECO:0000313" key="3">
    <source>
        <dbReference type="Proteomes" id="UP001143545"/>
    </source>
</evidence>
<gene>
    <name evidence="2" type="ORF">NBRC110019_08690</name>
</gene>
<protein>
    <submittedName>
        <fullName evidence="2">ATPase</fullName>
    </submittedName>
</protein>
<accession>A0A9W6ETE2</accession>
<dbReference type="AlphaFoldDB" id="A0A9W6ETE2"/>
<dbReference type="InterPro" id="IPR027417">
    <property type="entry name" value="P-loop_NTPase"/>
</dbReference>
<feature type="domain" description="NadR/Ttd14 AAA" evidence="1">
    <location>
        <begin position="5"/>
        <end position="168"/>
    </location>
</feature>
<dbReference type="RefSeq" id="WP_281752779.1">
    <property type="nucleotide sequence ID" value="NZ_BRVP01000005.1"/>
</dbReference>
<proteinExistence type="predicted"/>
<evidence type="ECO:0000259" key="1">
    <source>
        <dbReference type="Pfam" id="PF13521"/>
    </source>
</evidence>
<dbReference type="Pfam" id="PF13521">
    <property type="entry name" value="AAA_28"/>
    <property type="match status" value="1"/>
</dbReference>
<dbReference type="Gene3D" id="3.40.50.300">
    <property type="entry name" value="P-loop containing nucleotide triphosphate hydrolases"/>
    <property type="match status" value="1"/>
</dbReference>
<dbReference type="EMBL" id="BRVP01000005">
    <property type="protein sequence ID" value="GLB51830.1"/>
    <property type="molecule type" value="Genomic_DNA"/>
</dbReference>
<organism evidence="2 3">
    <name type="scientific">Neptunitalea chrysea</name>
    <dbReference type="NCBI Taxonomy" id="1647581"/>
    <lineage>
        <taxon>Bacteria</taxon>
        <taxon>Pseudomonadati</taxon>
        <taxon>Bacteroidota</taxon>
        <taxon>Flavobacteriia</taxon>
        <taxon>Flavobacteriales</taxon>
        <taxon>Flavobacteriaceae</taxon>
        <taxon>Neptunitalea</taxon>
    </lineage>
</organism>
<keyword evidence="3" id="KW-1185">Reference proteome</keyword>